<dbReference type="PANTHER" id="PTHR12461:SF99">
    <property type="entry name" value="BIFUNCTIONAL PEPTIDASE AND (3S)-LYSYL HYDROXYLASE JMJD7"/>
    <property type="match status" value="1"/>
</dbReference>
<evidence type="ECO:0000313" key="3">
    <source>
        <dbReference type="RefSeq" id="XP_026728250.1"/>
    </source>
</evidence>
<dbReference type="PANTHER" id="PTHR12461">
    <property type="entry name" value="HYPOXIA-INDUCIBLE FACTOR 1 ALPHA INHIBITOR-RELATED"/>
    <property type="match status" value="1"/>
</dbReference>
<dbReference type="PROSITE" id="PS51184">
    <property type="entry name" value="JMJC"/>
    <property type="match status" value="1"/>
</dbReference>
<dbReference type="CTD" id="100137047"/>
<dbReference type="InterPro" id="IPR041667">
    <property type="entry name" value="Cupin_8"/>
</dbReference>
<gene>
    <name evidence="3" type="primary">LOC113494218</name>
</gene>
<dbReference type="KEGG" id="tnl:113494218"/>
<dbReference type="AlphaFoldDB" id="A0A7E5VIW9"/>
<sequence>MNNLPKLSDLKLSEEKMRKQAKKILRQKNLEILKRPTHLFMHEKSLSKIPVPKNPGHILYAYYHNNLLTKIENLEHLYNVTHLHLQWNKITKMEGFDSLHCLKKLYLGNNKISVVENLEGLKYLEELHIEKQNVDCPDALCFDPRTLIYIGSSLRIINVSENKLTDMAWAKPLRRLEVLIAKKNMLHDYQATADDLCTLVSLVDLNFIGNPMTKKHRYKETIIARCSQLRILDTIAIHNTSKTFMQNFDKVVRLRQLHEKNKIEPTRKGVDEFFDLNMLPGPRAQSALSIYEFTNQKPKVTAFDSTYTFAPRAFWRTRPAPTVSEAIAEIIPDKQVTVAITPNGLADGITKNDQGEEVFVLPYETTMTMSEFLDCLQEKKENFIPYIQKQNSNLTSEFPELIQDVYTEIPFASEAFNKTPDAVNFWMGDERAVTSMHKDPYENIYCVIDGFKEFILIPPTDLPFVPYKTFSQAEFKFDTSVNKWNIIQNFPTDKAKQTDTELDVANDVDLEPSYKLPWICVDPLAPNYTKHPEFKKAHKYTVRLQKGDCLYLPSLWFHHVTQSHGCIAVNYWYDMEFDVKYCYFKMLEKLCGKY</sequence>
<dbReference type="Pfam" id="PF13621">
    <property type="entry name" value="Cupin_8"/>
    <property type="match status" value="1"/>
</dbReference>
<dbReference type="SMART" id="SM00558">
    <property type="entry name" value="JmjC"/>
    <property type="match status" value="1"/>
</dbReference>
<dbReference type="InterPro" id="IPR003347">
    <property type="entry name" value="JmjC_dom"/>
</dbReference>
<dbReference type="Proteomes" id="UP000322000">
    <property type="component" value="Chromosome 5"/>
</dbReference>
<name>A0A7E5VIW9_TRINI</name>
<dbReference type="GeneID" id="113494218"/>
<proteinExistence type="predicted"/>
<dbReference type="InParanoid" id="A0A7E5VIW9"/>
<dbReference type="InterPro" id="IPR032675">
    <property type="entry name" value="LRR_dom_sf"/>
</dbReference>
<evidence type="ECO:0000313" key="2">
    <source>
        <dbReference type="Proteomes" id="UP000322000"/>
    </source>
</evidence>
<organism evidence="2 3">
    <name type="scientific">Trichoplusia ni</name>
    <name type="common">Cabbage looper</name>
    <dbReference type="NCBI Taxonomy" id="7111"/>
    <lineage>
        <taxon>Eukaryota</taxon>
        <taxon>Metazoa</taxon>
        <taxon>Ecdysozoa</taxon>
        <taxon>Arthropoda</taxon>
        <taxon>Hexapoda</taxon>
        <taxon>Insecta</taxon>
        <taxon>Pterygota</taxon>
        <taxon>Neoptera</taxon>
        <taxon>Endopterygota</taxon>
        <taxon>Lepidoptera</taxon>
        <taxon>Glossata</taxon>
        <taxon>Ditrysia</taxon>
        <taxon>Noctuoidea</taxon>
        <taxon>Noctuidae</taxon>
        <taxon>Plusiinae</taxon>
        <taxon>Trichoplusia</taxon>
    </lineage>
</organism>
<dbReference type="OrthoDB" id="415358at2759"/>
<reference evidence="3" key="1">
    <citation type="submission" date="2025-08" db="UniProtKB">
        <authorList>
            <consortium name="RefSeq"/>
        </authorList>
    </citation>
    <scope>IDENTIFICATION</scope>
</reference>
<dbReference type="SUPFAM" id="SSF51197">
    <property type="entry name" value="Clavaminate synthase-like"/>
    <property type="match status" value="1"/>
</dbReference>
<dbReference type="InterPro" id="IPR014710">
    <property type="entry name" value="RmlC-like_jellyroll"/>
</dbReference>
<dbReference type="RefSeq" id="XP_026728250.1">
    <property type="nucleotide sequence ID" value="XM_026872449.1"/>
</dbReference>
<dbReference type="PROSITE" id="PS51450">
    <property type="entry name" value="LRR"/>
    <property type="match status" value="2"/>
</dbReference>
<dbReference type="InterPro" id="IPR001611">
    <property type="entry name" value="Leu-rich_rpt"/>
</dbReference>
<dbReference type="Gene3D" id="3.80.10.10">
    <property type="entry name" value="Ribonuclease Inhibitor"/>
    <property type="match status" value="2"/>
</dbReference>
<keyword evidence="2" id="KW-1185">Reference proteome</keyword>
<feature type="domain" description="JmjC" evidence="1">
    <location>
        <begin position="387"/>
        <end position="588"/>
    </location>
</feature>
<evidence type="ECO:0000259" key="1">
    <source>
        <dbReference type="PROSITE" id="PS51184"/>
    </source>
</evidence>
<dbReference type="SUPFAM" id="SSF52058">
    <property type="entry name" value="L domain-like"/>
    <property type="match status" value="1"/>
</dbReference>
<accession>A0A7E5VIW9</accession>
<dbReference type="Gene3D" id="2.60.120.10">
    <property type="entry name" value="Jelly Rolls"/>
    <property type="match status" value="1"/>
</dbReference>
<dbReference type="SMART" id="SM00365">
    <property type="entry name" value="LRR_SD22"/>
    <property type="match status" value="2"/>
</dbReference>
<dbReference type="CDD" id="cd21340">
    <property type="entry name" value="PPP1R42"/>
    <property type="match status" value="1"/>
</dbReference>
<protein>
    <submittedName>
        <fullName evidence="3">Uncharacterized protein LOC113494218</fullName>
    </submittedName>
</protein>